<dbReference type="RefSeq" id="WP_093271695.1">
    <property type="nucleotide sequence ID" value="NZ_FNDD01000007.1"/>
</dbReference>
<dbReference type="InterPro" id="IPR006127">
    <property type="entry name" value="ZnuA-like"/>
</dbReference>
<evidence type="ECO:0000256" key="7">
    <source>
        <dbReference type="SAM" id="SignalP"/>
    </source>
</evidence>
<dbReference type="InterPro" id="IPR050492">
    <property type="entry name" value="Bact_metal-bind_prot9"/>
</dbReference>
<organism evidence="8 9">
    <name type="scientific">Vibrio xiamenensis</name>
    <dbReference type="NCBI Taxonomy" id="861298"/>
    <lineage>
        <taxon>Bacteria</taxon>
        <taxon>Pseudomonadati</taxon>
        <taxon>Pseudomonadota</taxon>
        <taxon>Gammaproteobacteria</taxon>
        <taxon>Vibrionales</taxon>
        <taxon>Vibrionaceae</taxon>
        <taxon>Vibrio</taxon>
    </lineage>
</organism>
<keyword evidence="5 7" id="KW-0732">Signal</keyword>
<evidence type="ECO:0000256" key="3">
    <source>
        <dbReference type="ARBA" id="ARBA00022448"/>
    </source>
</evidence>
<dbReference type="CDD" id="cd01137">
    <property type="entry name" value="PsaA"/>
    <property type="match status" value="1"/>
</dbReference>
<accession>A0A1G7Z6H5</accession>
<feature type="signal peptide" evidence="7">
    <location>
        <begin position="1"/>
        <end position="23"/>
    </location>
</feature>
<dbReference type="InterPro" id="IPR006129">
    <property type="entry name" value="AdhesinB"/>
</dbReference>
<dbReference type="GO" id="GO:0007155">
    <property type="term" value="P:cell adhesion"/>
    <property type="evidence" value="ECO:0007669"/>
    <property type="project" value="InterPro"/>
</dbReference>
<dbReference type="PANTHER" id="PTHR42953:SF1">
    <property type="entry name" value="METAL-BINDING PROTEIN HI_0362-RELATED"/>
    <property type="match status" value="1"/>
</dbReference>
<comment type="similarity">
    <text evidence="2 6">Belongs to the bacterial solute-binding protein 9 family.</text>
</comment>
<dbReference type="OrthoDB" id="9793396at2"/>
<evidence type="ECO:0000256" key="1">
    <source>
        <dbReference type="ARBA" id="ARBA00004196"/>
    </source>
</evidence>
<evidence type="ECO:0000313" key="9">
    <source>
        <dbReference type="Proteomes" id="UP000198854"/>
    </source>
</evidence>
<dbReference type="EMBL" id="FNDD01000007">
    <property type="protein sequence ID" value="SDH04217.1"/>
    <property type="molecule type" value="Genomic_DNA"/>
</dbReference>
<dbReference type="AlphaFoldDB" id="A0A1G7Z6H5"/>
<dbReference type="PRINTS" id="PR00690">
    <property type="entry name" value="ADHESNFAMILY"/>
</dbReference>
<evidence type="ECO:0000256" key="5">
    <source>
        <dbReference type="ARBA" id="ARBA00022729"/>
    </source>
</evidence>
<comment type="subcellular location">
    <subcellularLocation>
        <location evidence="1">Cell envelope</location>
    </subcellularLocation>
</comment>
<reference evidence="8 9" key="1">
    <citation type="submission" date="2016-10" db="EMBL/GenBank/DDBJ databases">
        <authorList>
            <person name="de Groot N.N."/>
        </authorList>
    </citation>
    <scope>NUCLEOTIDE SEQUENCE [LARGE SCALE GENOMIC DNA]</scope>
    <source>
        <strain evidence="8 9">CGMCC 1.10228</strain>
    </source>
</reference>
<keyword evidence="4" id="KW-0479">Metal-binding</keyword>
<dbReference type="PANTHER" id="PTHR42953">
    <property type="entry name" value="HIGH-AFFINITY ZINC UPTAKE SYSTEM PROTEIN ZNUA-RELATED"/>
    <property type="match status" value="1"/>
</dbReference>
<dbReference type="GO" id="GO:0030001">
    <property type="term" value="P:metal ion transport"/>
    <property type="evidence" value="ECO:0007669"/>
    <property type="project" value="InterPro"/>
</dbReference>
<dbReference type="Proteomes" id="UP000198854">
    <property type="component" value="Unassembled WGS sequence"/>
</dbReference>
<dbReference type="STRING" id="861298.SAMN04488136_10720"/>
<protein>
    <submittedName>
        <fullName evidence="8">Zinc/manganese transport system substrate-binding protein</fullName>
    </submittedName>
</protein>
<keyword evidence="3 6" id="KW-0813">Transport</keyword>
<evidence type="ECO:0000313" key="8">
    <source>
        <dbReference type="EMBL" id="SDH04217.1"/>
    </source>
</evidence>
<gene>
    <name evidence="8" type="ORF">SAMN04488136_10720</name>
</gene>
<proteinExistence type="inferred from homology"/>
<feature type="chain" id="PRO_5011724228" evidence="7">
    <location>
        <begin position="24"/>
        <end position="294"/>
    </location>
</feature>
<name>A0A1G7Z6H5_9VIBR</name>
<dbReference type="GO" id="GO:0046872">
    <property type="term" value="F:metal ion binding"/>
    <property type="evidence" value="ECO:0007669"/>
    <property type="project" value="UniProtKB-KW"/>
</dbReference>
<sequence length="294" mass="31657">MKFWQKSLVSLAIAASLSPMAMAKTVETVASFSVLGDIVKQVGGEHVNVNTLVGPDGDPHTFEPAPKDSVAIKKADVVFVSGLGLEGWLDRLVKASGYQGDIVTASTGVSTRKMEEDGEVITDPHAWNSAKNGEIYARNVMEALIKADPEDADYFKKSGEAYIAQLAKLDEWAKQAFAKVPVEKRKVMTSHDAFGYFGQEYGVKFLAPVGVSTESEASANDVGALIQQLKDEKISAYFIENQTDPRLVEQIAKASGAKNGGELYPEALTAKGGEADTYVNAFNHNVETMLASMK</sequence>
<dbReference type="InterPro" id="IPR006128">
    <property type="entry name" value="Lipoprotein_PsaA-like"/>
</dbReference>
<dbReference type="GO" id="GO:0030313">
    <property type="term" value="C:cell envelope"/>
    <property type="evidence" value="ECO:0007669"/>
    <property type="project" value="UniProtKB-SubCell"/>
</dbReference>
<dbReference type="SUPFAM" id="SSF53807">
    <property type="entry name" value="Helical backbone' metal receptor"/>
    <property type="match status" value="1"/>
</dbReference>
<keyword evidence="9" id="KW-1185">Reference proteome</keyword>
<evidence type="ECO:0000256" key="6">
    <source>
        <dbReference type="RuleBase" id="RU003512"/>
    </source>
</evidence>
<dbReference type="PRINTS" id="PR00691">
    <property type="entry name" value="ADHESINB"/>
</dbReference>
<evidence type="ECO:0000256" key="4">
    <source>
        <dbReference type="ARBA" id="ARBA00022723"/>
    </source>
</evidence>
<dbReference type="Pfam" id="PF01297">
    <property type="entry name" value="ZnuA"/>
    <property type="match status" value="1"/>
</dbReference>
<evidence type="ECO:0000256" key="2">
    <source>
        <dbReference type="ARBA" id="ARBA00011028"/>
    </source>
</evidence>
<dbReference type="Gene3D" id="3.40.50.1980">
    <property type="entry name" value="Nitrogenase molybdenum iron protein domain"/>
    <property type="match status" value="2"/>
</dbReference>